<organism evidence="1 2">
    <name type="scientific">Zizania palustris</name>
    <name type="common">Northern wild rice</name>
    <dbReference type="NCBI Taxonomy" id="103762"/>
    <lineage>
        <taxon>Eukaryota</taxon>
        <taxon>Viridiplantae</taxon>
        <taxon>Streptophyta</taxon>
        <taxon>Embryophyta</taxon>
        <taxon>Tracheophyta</taxon>
        <taxon>Spermatophyta</taxon>
        <taxon>Magnoliopsida</taxon>
        <taxon>Liliopsida</taxon>
        <taxon>Poales</taxon>
        <taxon>Poaceae</taxon>
        <taxon>BOP clade</taxon>
        <taxon>Oryzoideae</taxon>
        <taxon>Oryzeae</taxon>
        <taxon>Zizaniinae</taxon>
        <taxon>Zizania</taxon>
    </lineage>
</organism>
<sequence length="68" mass="7184">MVNRGGIRHSELSCIVLIFDEEGEGEGEECARPMASEGASRELAYAKEASEASGRLDLRTLGEGGVGE</sequence>
<protein>
    <submittedName>
        <fullName evidence="1">Uncharacterized protein</fullName>
    </submittedName>
</protein>
<dbReference type="Proteomes" id="UP000729402">
    <property type="component" value="Unassembled WGS sequence"/>
</dbReference>
<keyword evidence="2" id="KW-1185">Reference proteome</keyword>
<reference evidence="1" key="2">
    <citation type="submission" date="2021-02" db="EMBL/GenBank/DDBJ databases">
        <authorList>
            <person name="Kimball J.A."/>
            <person name="Haas M.W."/>
            <person name="Macchietto M."/>
            <person name="Kono T."/>
            <person name="Duquette J."/>
            <person name="Shao M."/>
        </authorList>
    </citation>
    <scope>NUCLEOTIDE SEQUENCE</scope>
    <source>
        <tissue evidence="1">Fresh leaf tissue</tissue>
    </source>
</reference>
<dbReference type="EMBL" id="JAAALK010000283">
    <property type="protein sequence ID" value="KAG8077132.1"/>
    <property type="molecule type" value="Genomic_DNA"/>
</dbReference>
<evidence type="ECO:0000313" key="2">
    <source>
        <dbReference type="Proteomes" id="UP000729402"/>
    </source>
</evidence>
<proteinExistence type="predicted"/>
<dbReference type="AlphaFoldDB" id="A0A8J5VM78"/>
<evidence type="ECO:0000313" key="1">
    <source>
        <dbReference type="EMBL" id="KAG8077132.1"/>
    </source>
</evidence>
<comment type="caution">
    <text evidence="1">The sequence shown here is derived from an EMBL/GenBank/DDBJ whole genome shotgun (WGS) entry which is preliminary data.</text>
</comment>
<accession>A0A8J5VM78</accession>
<name>A0A8J5VM78_ZIZPA</name>
<reference evidence="1" key="1">
    <citation type="journal article" date="2021" name="bioRxiv">
        <title>Whole Genome Assembly and Annotation of Northern Wild Rice, Zizania palustris L., Supports a Whole Genome Duplication in the Zizania Genus.</title>
        <authorList>
            <person name="Haas M."/>
            <person name="Kono T."/>
            <person name="Macchietto M."/>
            <person name="Millas R."/>
            <person name="McGilp L."/>
            <person name="Shao M."/>
            <person name="Duquette J."/>
            <person name="Hirsch C.N."/>
            <person name="Kimball J."/>
        </authorList>
    </citation>
    <scope>NUCLEOTIDE SEQUENCE</scope>
    <source>
        <tissue evidence="1">Fresh leaf tissue</tissue>
    </source>
</reference>
<gene>
    <name evidence="1" type="ORF">GUJ93_ZPchr0006g40802</name>
</gene>